<evidence type="ECO:0000313" key="2">
    <source>
        <dbReference type="Proteomes" id="UP000011922"/>
    </source>
</evidence>
<dbReference type="PATRIC" id="fig|1262666.3.peg.2061"/>
<gene>
    <name evidence="1" type="ORF">PCS_02037</name>
</gene>
<organism evidence="1 2">
    <name type="scientific">Desulfocurvibacter africanus PCS</name>
    <dbReference type="NCBI Taxonomy" id="1262666"/>
    <lineage>
        <taxon>Bacteria</taxon>
        <taxon>Pseudomonadati</taxon>
        <taxon>Thermodesulfobacteriota</taxon>
        <taxon>Desulfovibrionia</taxon>
        <taxon>Desulfovibrionales</taxon>
        <taxon>Desulfovibrionaceae</taxon>
        <taxon>Desulfocurvibacter</taxon>
    </lineage>
</organism>
<proteinExistence type="predicted"/>
<accession>M5PSV5</accession>
<dbReference type="AlphaFoldDB" id="M5PSV5"/>
<dbReference type="Proteomes" id="UP000011922">
    <property type="component" value="Unassembled WGS sequence"/>
</dbReference>
<evidence type="ECO:0000313" key="1">
    <source>
        <dbReference type="EMBL" id="EMG37199.1"/>
    </source>
</evidence>
<name>M5PSV5_DESAF</name>
<comment type="caution">
    <text evidence="1">The sequence shown here is derived from an EMBL/GenBank/DDBJ whole genome shotgun (WGS) entry which is preliminary data.</text>
</comment>
<dbReference type="EMBL" id="AOSV01000020">
    <property type="protein sequence ID" value="EMG37199.1"/>
    <property type="molecule type" value="Genomic_DNA"/>
</dbReference>
<protein>
    <submittedName>
        <fullName evidence="1">Uncharacterized protein</fullName>
    </submittedName>
</protein>
<reference evidence="1 2" key="1">
    <citation type="journal article" date="2013" name="Genome Announc.">
        <title>Draft Genome Sequence for Desulfovibrio africanus Strain PCS.</title>
        <authorList>
            <person name="Brown S.D."/>
            <person name="Utturkar S.M."/>
            <person name="Arkin A.P."/>
            <person name="Deutschbauer A.M."/>
            <person name="Elias D.A."/>
            <person name="Hazen T.C."/>
            <person name="Chakraborty R."/>
        </authorList>
    </citation>
    <scope>NUCLEOTIDE SEQUENCE [LARGE SCALE GENOMIC DNA]</scope>
    <source>
        <strain evidence="1 2">PCS</strain>
    </source>
</reference>
<sequence length="300" mass="31524">MNAWSPDVLVVPAVPLHGDPAVPLAEALACPGLRGYKMLRNVWPTARVALAVRSTGAARARAGKGFACQSGSFLPRPYPPGAGASPDPRCSASDRLELAGLPDAVGIMDEAAVWELASLIGAEEVWELPCGSGLALLEALAREAGRRMGSAARLAVSTPWCVLASHAHAAELALERFASGVEAVATCREVEPHPSVYRLGRCLEGGGMAWRAYAYAGAFSYPSSSGGFIDPQGKPLFRRQDFPPLYELDYGLTLGTAAGLAALHSRMEEQPDILVPSHDSILLMGLLDIARAEALSQGEA</sequence>